<dbReference type="PROSITE" id="PS51257">
    <property type="entry name" value="PROKAR_LIPOPROTEIN"/>
    <property type="match status" value="1"/>
</dbReference>
<evidence type="ECO:0000313" key="7">
    <source>
        <dbReference type="Proteomes" id="UP000254848"/>
    </source>
</evidence>
<dbReference type="OrthoDB" id="9788279at2"/>
<dbReference type="InterPro" id="IPR000866">
    <property type="entry name" value="AhpC/TSA"/>
</dbReference>
<keyword evidence="7" id="KW-1185">Reference proteome</keyword>
<dbReference type="PROSITE" id="PS51352">
    <property type="entry name" value="THIOREDOXIN_2"/>
    <property type="match status" value="1"/>
</dbReference>
<dbReference type="GO" id="GO:0030313">
    <property type="term" value="C:cell envelope"/>
    <property type="evidence" value="ECO:0007669"/>
    <property type="project" value="UniProtKB-SubCell"/>
</dbReference>
<dbReference type="Pfam" id="PF00578">
    <property type="entry name" value="AhpC-TSA"/>
    <property type="match status" value="1"/>
</dbReference>
<reference evidence="6 7" key="1">
    <citation type="submission" date="2018-07" db="EMBL/GenBank/DDBJ databases">
        <title>Genomic Encyclopedia of Type Strains, Phase IV (KMG-IV): sequencing the most valuable type-strain genomes for metagenomic binning, comparative biology and taxonomic classification.</title>
        <authorList>
            <person name="Goeker M."/>
        </authorList>
    </citation>
    <scope>NUCLEOTIDE SEQUENCE [LARGE SCALE GENOMIC DNA]</scope>
    <source>
        <strain evidence="6 7">DSM 103736</strain>
    </source>
</reference>
<dbReference type="AlphaFoldDB" id="A0A370QNI9"/>
<dbReference type="Gene3D" id="3.40.30.10">
    <property type="entry name" value="Glutaredoxin"/>
    <property type="match status" value="1"/>
</dbReference>
<keyword evidence="2" id="KW-0201">Cytochrome c-type biogenesis</keyword>
<dbReference type="InterPro" id="IPR013766">
    <property type="entry name" value="Thioredoxin_domain"/>
</dbReference>
<dbReference type="PANTHER" id="PTHR42852">
    <property type="entry name" value="THIOL:DISULFIDE INTERCHANGE PROTEIN DSBE"/>
    <property type="match status" value="1"/>
</dbReference>
<evidence type="ECO:0000256" key="4">
    <source>
        <dbReference type="ARBA" id="ARBA00023284"/>
    </source>
</evidence>
<evidence type="ECO:0000256" key="1">
    <source>
        <dbReference type="ARBA" id="ARBA00004196"/>
    </source>
</evidence>
<gene>
    <name evidence="6" type="ORF">C8D90_106142</name>
</gene>
<keyword evidence="6" id="KW-0413">Isomerase</keyword>
<dbReference type="PANTHER" id="PTHR42852:SF6">
    <property type="entry name" value="THIOL:DISULFIDE INTERCHANGE PROTEIN DSBE"/>
    <property type="match status" value="1"/>
</dbReference>
<evidence type="ECO:0000313" key="6">
    <source>
        <dbReference type="EMBL" id="RDK89936.1"/>
    </source>
</evidence>
<dbReference type="GO" id="GO:0016853">
    <property type="term" value="F:isomerase activity"/>
    <property type="evidence" value="ECO:0007669"/>
    <property type="project" value="UniProtKB-KW"/>
</dbReference>
<protein>
    <submittedName>
        <fullName evidence="6">Thiol-disulfide isomerase/thioredoxin</fullName>
    </submittedName>
</protein>
<proteinExistence type="predicted"/>
<keyword evidence="3" id="KW-1015">Disulfide bond</keyword>
<dbReference type="SUPFAM" id="SSF52833">
    <property type="entry name" value="Thioredoxin-like"/>
    <property type="match status" value="1"/>
</dbReference>
<sequence>MRPDIATWALPALLGAVLLLGGCKEETAQVGAPAPALAAYDLQGNQATLEQWKGKYVYLNFWASNCGGCLAEMPVLERLSKDFSDSMVVVGVNTDKTDYNVEAQLRDLNVTYPNVRDQLAITQERYQVIGTPTAFLIAPDGKLVAQYTGMMKEAQLTAIFERTRGERS</sequence>
<dbReference type="GO" id="GO:0017004">
    <property type="term" value="P:cytochrome complex assembly"/>
    <property type="evidence" value="ECO:0007669"/>
    <property type="project" value="UniProtKB-KW"/>
</dbReference>
<dbReference type="EMBL" id="QRAP01000006">
    <property type="protein sequence ID" value="RDK89936.1"/>
    <property type="molecule type" value="Genomic_DNA"/>
</dbReference>
<evidence type="ECO:0000256" key="2">
    <source>
        <dbReference type="ARBA" id="ARBA00022748"/>
    </source>
</evidence>
<dbReference type="InterPro" id="IPR036249">
    <property type="entry name" value="Thioredoxin-like_sf"/>
</dbReference>
<comment type="subcellular location">
    <subcellularLocation>
        <location evidence="1">Cell envelope</location>
    </subcellularLocation>
</comment>
<organism evidence="6 7">
    <name type="scientific">Enterobacillus tribolii</name>
    <dbReference type="NCBI Taxonomy" id="1487935"/>
    <lineage>
        <taxon>Bacteria</taxon>
        <taxon>Pseudomonadati</taxon>
        <taxon>Pseudomonadota</taxon>
        <taxon>Gammaproteobacteria</taxon>
        <taxon>Enterobacterales</taxon>
        <taxon>Hafniaceae</taxon>
        <taxon>Enterobacillus</taxon>
    </lineage>
</organism>
<dbReference type="RefSeq" id="WP_115459048.1">
    <property type="nucleotide sequence ID" value="NZ_QRAP01000006.1"/>
</dbReference>
<evidence type="ECO:0000256" key="3">
    <source>
        <dbReference type="ARBA" id="ARBA00023157"/>
    </source>
</evidence>
<dbReference type="Proteomes" id="UP000254848">
    <property type="component" value="Unassembled WGS sequence"/>
</dbReference>
<feature type="domain" description="Thioredoxin" evidence="5">
    <location>
        <begin position="28"/>
        <end position="165"/>
    </location>
</feature>
<evidence type="ECO:0000259" key="5">
    <source>
        <dbReference type="PROSITE" id="PS51352"/>
    </source>
</evidence>
<comment type="caution">
    <text evidence="6">The sequence shown here is derived from an EMBL/GenBank/DDBJ whole genome shotgun (WGS) entry which is preliminary data.</text>
</comment>
<keyword evidence="4" id="KW-0676">Redox-active center</keyword>
<dbReference type="GO" id="GO:0016209">
    <property type="term" value="F:antioxidant activity"/>
    <property type="evidence" value="ECO:0007669"/>
    <property type="project" value="InterPro"/>
</dbReference>
<dbReference type="InterPro" id="IPR050553">
    <property type="entry name" value="Thioredoxin_ResA/DsbE_sf"/>
</dbReference>
<name>A0A370QNI9_9GAMM</name>
<dbReference type="GO" id="GO:0016491">
    <property type="term" value="F:oxidoreductase activity"/>
    <property type="evidence" value="ECO:0007669"/>
    <property type="project" value="InterPro"/>
</dbReference>
<accession>A0A370QNI9</accession>
<dbReference type="CDD" id="cd02966">
    <property type="entry name" value="TlpA_like_family"/>
    <property type="match status" value="1"/>
</dbReference>